<reference evidence="10" key="1">
    <citation type="submission" date="2022-02" db="EMBL/GenBank/DDBJ databases">
        <title>The genome sequence of Ruegeria sp. 1NDH52C.</title>
        <authorList>
            <person name="Du J."/>
        </authorList>
    </citation>
    <scope>NUCLEOTIDE SEQUENCE</scope>
    <source>
        <strain evidence="10">1NDH52C</strain>
    </source>
</reference>
<accession>A0ABS9P4W0</accession>
<dbReference type="SUPFAM" id="SSF102114">
    <property type="entry name" value="Radical SAM enzymes"/>
    <property type="match status" value="1"/>
</dbReference>
<evidence type="ECO:0000256" key="2">
    <source>
        <dbReference type="ARBA" id="ARBA00022485"/>
    </source>
</evidence>
<dbReference type="NCBIfam" id="NF038283">
    <property type="entry name" value="viperin_w_prok"/>
    <property type="match status" value="1"/>
</dbReference>
<dbReference type="CDD" id="cd01335">
    <property type="entry name" value="Radical_SAM"/>
    <property type="match status" value="1"/>
</dbReference>
<dbReference type="RefSeq" id="WP_234163877.1">
    <property type="nucleotide sequence ID" value="NZ_JAKOEM010000050.1"/>
</dbReference>
<keyword evidence="6" id="KW-0411">Iron-sulfur</keyword>
<evidence type="ECO:0000256" key="6">
    <source>
        <dbReference type="ARBA" id="ARBA00023014"/>
    </source>
</evidence>
<comment type="caution">
    <text evidence="10">The sequence shown here is derived from an EMBL/GenBank/DDBJ whole genome shotgun (WGS) entry which is preliminary data.</text>
</comment>
<keyword evidence="7" id="KW-0051">Antiviral defense</keyword>
<name>A0ABS9P4W0_9RHOB</name>
<evidence type="ECO:0000256" key="8">
    <source>
        <dbReference type="ARBA" id="ARBA00039667"/>
    </source>
</evidence>
<evidence type="ECO:0000259" key="9">
    <source>
        <dbReference type="Pfam" id="PF04055"/>
    </source>
</evidence>
<keyword evidence="2" id="KW-0004">4Fe-4S</keyword>
<evidence type="ECO:0000256" key="3">
    <source>
        <dbReference type="ARBA" id="ARBA00022691"/>
    </source>
</evidence>
<dbReference type="Proteomes" id="UP001165279">
    <property type="component" value="Unassembled WGS sequence"/>
</dbReference>
<keyword evidence="11" id="KW-1185">Reference proteome</keyword>
<evidence type="ECO:0000313" key="11">
    <source>
        <dbReference type="Proteomes" id="UP001165279"/>
    </source>
</evidence>
<gene>
    <name evidence="10" type="ORF">MB818_21665</name>
</gene>
<dbReference type="InterPro" id="IPR058240">
    <property type="entry name" value="rSAM_sf"/>
</dbReference>
<dbReference type="PANTHER" id="PTHR21339">
    <property type="entry name" value="RADICAL S-ADENOSYL METHIONINE DOMAIN-CONTAINING PROTEIN 2"/>
    <property type="match status" value="1"/>
</dbReference>
<proteinExistence type="predicted"/>
<evidence type="ECO:0000256" key="5">
    <source>
        <dbReference type="ARBA" id="ARBA00023004"/>
    </source>
</evidence>
<evidence type="ECO:0000313" key="10">
    <source>
        <dbReference type="EMBL" id="MCG6560815.1"/>
    </source>
</evidence>
<dbReference type="Pfam" id="PF04055">
    <property type="entry name" value="Radical_SAM"/>
    <property type="match status" value="1"/>
</dbReference>
<dbReference type="InterPro" id="IPR007197">
    <property type="entry name" value="rSAM"/>
</dbReference>
<comment type="cofactor">
    <cofactor evidence="1">
        <name>[4Fe-4S] cluster</name>
        <dbReference type="ChEBI" id="CHEBI:49883"/>
    </cofactor>
</comment>
<dbReference type="EMBL" id="JAKOEM010000050">
    <property type="protein sequence ID" value="MCG6560815.1"/>
    <property type="molecule type" value="Genomic_DNA"/>
</dbReference>
<sequence>MFRIPELTINWHILEACNYDCYFCYAKYGQKSVFSRHYVEILREFGALNNRRIDFQNGSAIAESVRINFAGGEPFLEKDLGQAIALSYDLGLRPSFISNGSLLTDDFIMKFGPMISVAGFSVDSFDDEQNRRIGRRDNRGAQVSYERMAAIFGLFRQVSPNTLLKVNTVVCHENVNDNLTSSLGELRPDRWKALRVIPIHGATGRGITDEEFSSFLDRHRDMPGKIVPEDNIDMHRSYIMLDPDGRFYQREGSDYLRSAPILDVGVATALQSIEFDAETYFSRY</sequence>
<evidence type="ECO:0000256" key="7">
    <source>
        <dbReference type="ARBA" id="ARBA00023118"/>
    </source>
</evidence>
<dbReference type="SFLD" id="SFLDS00029">
    <property type="entry name" value="Radical_SAM"/>
    <property type="match status" value="1"/>
</dbReference>
<dbReference type="Gene3D" id="3.20.20.70">
    <property type="entry name" value="Aldolase class I"/>
    <property type="match status" value="1"/>
</dbReference>
<protein>
    <recommendedName>
        <fullName evidence="8">S-adenosylmethionine-dependent nucleotide dehydratase</fullName>
    </recommendedName>
</protein>
<evidence type="ECO:0000256" key="4">
    <source>
        <dbReference type="ARBA" id="ARBA00022723"/>
    </source>
</evidence>
<feature type="domain" description="Radical SAM core" evidence="9">
    <location>
        <begin position="14"/>
        <end position="164"/>
    </location>
</feature>
<dbReference type="InterPro" id="IPR051196">
    <property type="entry name" value="RSAD2/Viperin_antiviral"/>
</dbReference>
<dbReference type="PANTHER" id="PTHR21339:SF0">
    <property type="entry name" value="S-ADENOSYLMETHIONINE-DEPENDENT NUCLEOTIDE DEHYDRATASE RSAD2"/>
    <property type="match status" value="1"/>
</dbReference>
<evidence type="ECO:0000256" key="1">
    <source>
        <dbReference type="ARBA" id="ARBA00001966"/>
    </source>
</evidence>
<keyword evidence="5" id="KW-0408">Iron</keyword>
<dbReference type="InterPro" id="IPR013785">
    <property type="entry name" value="Aldolase_TIM"/>
</dbReference>
<keyword evidence="4" id="KW-0479">Metal-binding</keyword>
<dbReference type="SFLD" id="SFLDG01088">
    <property type="entry name" value="antiviral_proteins"/>
    <property type="match status" value="1"/>
</dbReference>
<organism evidence="10 11">
    <name type="scientific">Ruegeria alba</name>
    <dbReference type="NCBI Taxonomy" id="2916756"/>
    <lineage>
        <taxon>Bacteria</taxon>
        <taxon>Pseudomonadati</taxon>
        <taxon>Pseudomonadota</taxon>
        <taxon>Alphaproteobacteria</taxon>
        <taxon>Rhodobacterales</taxon>
        <taxon>Roseobacteraceae</taxon>
        <taxon>Ruegeria</taxon>
    </lineage>
</organism>
<keyword evidence="3" id="KW-0949">S-adenosyl-L-methionine</keyword>